<dbReference type="RefSeq" id="XP_024733493.1">
    <property type="nucleotide sequence ID" value="XM_024883541.1"/>
</dbReference>
<evidence type="ECO:0000256" key="6">
    <source>
        <dbReference type="ARBA" id="ARBA00023004"/>
    </source>
</evidence>
<gene>
    <name evidence="8" type="ORF">K444DRAFT_632981</name>
</gene>
<protein>
    <submittedName>
        <fullName evidence="8">Kama family protein</fullName>
    </submittedName>
</protein>
<dbReference type="Gene3D" id="3.20.20.70">
    <property type="entry name" value="Aldolase class I"/>
    <property type="match status" value="1"/>
</dbReference>
<keyword evidence="2" id="KW-0004">4Fe-4S</keyword>
<dbReference type="EMBL" id="KZ613848">
    <property type="protein sequence ID" value="PMD56589.1"/>
    <property type="molecule type" value="Genomic_DNA"/>
</dbReference>
<evidence type="ECO:0000256" key="7">
    <source>
        <dbReference type="ARBA" id="ARBA00023014"/>
    </source>
</evidence>
<evidence type="ECO:0000256" key="1">
    <source>
        <dbReference type="ARBA" id="ARBA00001933"/>
    </source>
</evidence>
<dbReference type="STRING" id="1095630.A0A2J6T0R6"/>
<evidence type="ECO:0000256" key="5">
    <source>
        <dbReference type="ARBA" id="ARBA00022898"/>
    </source>
</evidence>
<keyword evidence="5" id="KW-0663">Pyridoxal phosphate</keyword>
<dbReference type="NCBIfam" id="TIGR00238">
    <property type="entry name" value="KamA family radical SAM protein"/>
    <property type="match status" value="1"/>
</dbReference>
<dbReference type="GO" id="GO:0003824">
    <property type="term" value="F:catalytic activity"/>
    <property type="evidence" value="ECO:0007669"/>
    <property type="project" value="InterPro"/>
</dbReference>
<keyword evidence="7" id="KW-0411">Iron-sulfur</keyword>
<dbReference type="SFLD" id="SFLDS00029">
    <property type="entry name" value="Radical_SAM"/>
    <property type="match status" value="1"/>
</dbReference>
<proteinExistence type="predicted"/>
<accession>A0A2J6T0R6</accession>
<dbReference type="GeneID" id="36591618"/>
<dbReference type="InParanoid" id="A0A2J6T0R6"/>
<comment type="cofactor">
    <cofactor evidence="1">
        <name>pyridoxal 5'-phosphate</name>
        <dbReference type="ChEBI" id="CHEBI:597326"/>
    </cofactor>
</comment>
<dbReference type="InterPro" id="IPR058240">
    <property type="entry name" value="rSAM_sf"/>
</dbReference>
<keyword evidence="4" id="KW-0479">Metal-binding</keyword>
<dbReference type="GO" id="GO:0046872">
    <property type="term" value="F:metal ion binding"/>
    <property type="evidence" value="ECO:0007669"/>
    <property type="project" value="UniProtKB-KW"/>
</dbReference>
<dbReference type="AlphaFoldDB" id="A0A2J6T0R6"/>
<keyword evidence="3" id="KW-0949">S-adenosyl-L-methionine</keyword>
<name>A0A2J6T0R6_9HELO</name>
<organism evidence="8 9">
    <name type="scientific">Hyaloscypha bicolor E</name>
    <dbReference type="NCBI Taxonomy" id="1095630"/>
    <lineage>
        <taxon>Eukaryota</taxon>
        <taxon>Fungi</taxon>
        <taxon>Dikarya</taxon>
        <taxon>Ascomycota</taxon>
        <taxon>Pezizomycotina</taxon>
        <taxon>Leotiomycetes</taxon>
        <taxon>Helotiales</taxon>
        <taxon>Hyaloscyphaceae</taxon>
        <taxon>Hyaloscypha</taxon>
        <taxon>Hyaloscypha bicolor</taxon>
    </lineage>
</organism>
<dbReference type="PANTHER" id="PTHR30538:SF0">
    <property type="entry name" value="L-LYSINE 2,3-AMINOMUTASE AQ_1632-RELATED"/>
    <property type="match status" value="1"/>
</dbReference>
<reference evidence="8 9" key="1">
    <citation type="submission" date="2016-04" db="EMBL/GenBank/DDBJ databases">
        <title>A degradative enzymes factory behind the ericoid mycorrhizal symbiosis.</title>
        <authorList>
            <consortium name="DOE Joint Genome Institute"/>
            <person name="Martino E."/>
            <person name="Morin E."/>
            <person name="Grelet G."/>
            <person name="Kuo A."/>
            <person name="Kohler A."/>
            <person name="Daghino S."/>
            <person name="Barry K."/>
            <person name="Choi C."/>
            <person name="Cichocki N."/>
            <person name="Clum A."/>
            <person name="Copeland A."/>
            <person name="Hainaut M."/>
            <person name="Haridas S."/>
            <person name="Labutti K."/>
            <person name="Lindquist E."/>
            <person name="Lipzen A."/>
            <person name="Khouja H.-R."/>
            <person name="Murat C."/>
            <person name="Ohm R."/>
            <person name="Olson A."/>
            <person name="Spatafora J."/>
            <person name="Veneault-Fourrey C."/>
            <person name="Henrissat B."/>
            <person name="Grigoriev I."/>
            <person name="Martin F."/>
            <person name="Perotto S."/>
        </authorList>
    </citation>
    <scope>NUCLEOTIDE SEQUENCE [LARGE SCALE GENOMIC DNA]</scope>
    <source>
        <strain evidence="8 9">E</strain>
    </source>
</reference>
<evidence type="ECO:0000256" key="4">
    <source>
        <dbReference type="ARBA" id="ARBA00022723"/>
    </source>
</evidence>
<dbReference type="InterPro" id="IPR007197">
    <property type="entry name" value="rSAM"/>
</dbReference>
<evidence type="ECO:0000256" key="2">
    <source>
        <dbReference type="ARBA" id="ARBA00022485"/>
    </source>
</evidence>
<dbReference type="Proteomes" id="UP000235371">
    <property type="component" value="Unassembled WGS sequence"/>
</dbReference>
<dbReference type="InterPro" id="IPR013785">
    <property type="entry name" value="Aldolase_TIM"/>
</dbReference>
<keyword evidence="6" id="KW-0408">Iron</keyword>
<dbReference type="OrthoDB" id="5396721at2759"/>
<evidence type="ECO:0000256" key="3">
    <source>
        <dbReference type="ARBA" id="ARBA00022691"/>
    </source>
</evidence>
<dbReference type="SUPFAM" id="SSF102114">
    <property type="entry name" value="Radical SAM enzymes"/>
    <property type="match status" value="1"/>
</dbReference>
<dbReference type="PANTHER" id="PTHR30538">
    <property type="entry name" value="LYSINE 2,3-AMINOMUTASE-RELATED"/>
    <property type="match status" value="1"/>
</dbReference>
<dbReference type="SFLD" id="SFLDG01070">
    <property type="entry name" value="PLP-dependent"/>
    <property type="match status" value="1"/>
</dbReference>
<keyword evidence="9" id="KW-1185">Reference proteome</keyword>
<evidence type="ECO:0000313" key="8">
    <source>
        <dbReference type="EMBL" id="PMD56589.1"/>
    </source>
</evidence>
<sequence length="561" mass="62754">MCSLLTYSKLSGAINHGLVLHRIRSATKLSSSVFPATQSSLFRSAAQKQSQAGLARAPEPVYFPEHIIQGLPQNITHPPVTSKASAQTVDDTLKKSGAVKLQEITKPVIETTSSESAIDTANVPAYHRDSKYDRVPYWQKIGRWKDITEKQFLSYRWGTANDIQGKMKLHDFLREALPENIPQTEEHQHIRTRDDFIKDVMDGIDRAPMSIRIPPHIVSSIDWTKPIEDPLRRQFIPMMSGFQPDHPKLTLDSLHEAEDSPVEGLVHRYHDKCLFLASSHCPLYCRFCTRSYAVGANTSTVTKSSLKPQLRRWEAMLQYIASNPVINDVVISGGDSYSLMPHHLRLIGDRLLAIPHVRRFRIATKGLCVSPSRTLDPEDDWTDELIALVKRGRECGKQIALHTHFNHTNEFSWVSREASQKLFANGVTVRNQSVLLKGVNDSAETMGSLIRELADNNIQPYYIYAGDLVRGVEDLRTPLSSILTLEQQLRGTIAGFMTPQFVVDLPGGGGKRLAASYKSYDRVTGKSTFVAPAVKGGETVYEYWDPLASLPGNGGDMRDEP</sequence>
<evidence type="ECO:0000313" key="9">
    <source>
        <dbReference type="Proteomes" id="UP000235371"/>
    </source>
</evidence>
<dbReference type="GO" id="GO:0051539">
    <property type="term" value="F:4 iron, 4 sulfur cluster binding"/>
    <property type="evidence" value="ECO:0007669"/>
    <property type="project" value="UniProtKB-KW"/>
</dbReference>
<dbReference type="InterPro" id="IPR003739">
    <property type="entry name" value="Lys_aminomutase/Glu_NH3_mut"/>
</dbReference>